<evidence type="ECO:0000313" key="10">
    <source>
        <dbReference type="Proteomes" id="UP000799291"/>
    </source>
</evidence>
<organism evidence="9 10">
    <name type="scientific">Lentithecium fluviatile CBS 122367</name>
    <dbReference type="NCBI Taxonomy" id="1168545"/>
    <lineage>
        <taxon>Eukaryota</taxon>
        <taxon>Fungi</taxon>
        <taxon>Dikarya</taxon>
        <taxon>Ascomycota</taxon>
        <taxon>Pezizomycotina</taxon>
        <taxon>Dothideomycetes</taxon>
        <taxon>Pleosporomycetidae</taxon>
        <taxon>Pleosporales</taxon>
        <taxon>Massarineae</taxon>
        <taxon>Lentitheciaceae</taxon>
        <taxon>Lentithecium</taxon>
    </lineage>
</organism>
<feature type="region of interest" description="Disordered" evidence="6">
    <location>
        <begin position="352"/>
        <end position="388"/>
    </location>
</feature>
<dbReference type="PANTHER" id="PTHR33048">
    <property type="entry name" value="PTH11-LIKE INTEGRAL MEMBRANE PROTEIN (AFU_ORTHOLOGUE AFUA_5G11245)"/>
    <property type="match status" value="1"/>
</dbReference>
<evidence type="ECO:0000313" key="9">
    <source>
        <dbReference type="EMBL" id="KAF2682919.1"/>
    </source>
</evidence>
<evidence type="ECO:0000256" key="2">
    <source>
        <dbReference type="ARBA" id="ARBA00022692"/>
    </source>
</evidence>
<evidence type="ECO:0000259" key="8">
    <source>
        <dbReference type="Pfam" id="PF20684"/>
    </source>
</evidence>
<proteinExistence type="inferred from homology"/>
<protein>
    <recommendedName>
        <fullName evidence="8">Rhodopsin domain-containing protein</fullName>
    </recommendedName>
</protein>
<feature type="transmembrane region" description="Helical" evidence="7">
    <location>
        <begin position="143"/>
        <end position="167"/>
    </location>
</feature>
<sequence>MIDNIYIEAAAPPPPGVQSNFDSPPNRATLAYAAVITSLIAVTLFAWTRLFVKICIIRRLHAEDYLIPIAWLAAMGQVTCGLLVNDFAPIVHSWDLTWHNFGRYLLLLRLGAVFYNISIVLMKVSVLIQILRIFVPHGSSSKTYWVAHGLMWSNMVYYTIAIFLFIFTCDPVAKAWKPWLPGKCKQMGGISISMAAANLAGDFLTLFLTQKAIWDLMRVREKQRLKLSVLFFAGIIPCGFAIVCLVYSSKTVHTKDFAYDSSLMWAACYGEIASGMFVLLLPVLPRFFMHLRDARFASFLTGSRGVSEIQSSNVGPASGKTVTKSGQRKNSLWHVSYTERNSEEDMIIMSPKKEDFGDKATTPRREHFEEDRSESGSNASTVSISPYDEVNMMEIGRAVTKDIR</sequence>
<keyword evidence="2 7" id="KW-0812">Transmembrane</keyword>
<name>A0A6G1IYF0_9PLEO</name>
<evidence type="ECO:0000256" key="3">
    <source>
        <dbReference type="ARBA" id="ARBA00022989"/>
    </source>
</evidence>
<feature type="transmembrane region" description="Helical" evidence="7">
    <location>
        <begin position="64"/>
        <end position="84"/>
    </location>
</feature>
<dbReference type="Pfam" id="PF20684">
    <property type="entry name" value="Fung_rhodopsin"/>
    <property type="match status" value="1"/>
</dbReference>
<dbReference type="PANTHER" id="PTHR33048:SF47">
    <property type="entry name" value="INTEGRAL MEMBRANE PROTEIN-RELATED"/>
    <property type="match status" value="1"/>
</dbReference>
<evidence type="ECO:0000256" key="1">
    <source>
        <dbReference type="ARBA" id="ARBA00004141"/>
    </source>
</evidence>
<keyword evidence="3 7" id="KW-1133">Transmembrane helix</keyword>
<feature type="compositionally biased region" description="Basic and acidic residues" evidence="6">
    <location>
        <begin position="352"/>
        <end position="374"/>
    </location>
</feature>
<feature type="compositionally biased region" description="Polar residues" evidence="6">
    <location>
        <begin position="375"/>
        <end position="384"/>
    </location>
</feature>
<dbReference type="InterPro" id="IPR052337">
    <property type="entry name" value="SAT4-like"/>
</dbReference>
<keyword evidence="10" id="KW-1185">Reference proteome</keyword>
<comment type="similarity">
    <text evidence="5">Belongs to the SAT4 family.</text>
</comment>
<evidence type="ECO:0000256" key="7">
    <source>
        <dbReference type="SAM" id="Phobius"/>
    </source>
</evidence>
<gene>
    <name evidence="9" type="ORF">K458DRAFT_48075</name>
</gene>
<dbReference type="AlphaFoldDB" id="A0A6G1IYF0"/>
<evidence type="ECO:0000256" key="4">
    <source>
        <dbReference type="ARBA" id="ARBA00023136"/>
    </source>
</evidence>
<feature type="transmembrane region" description="Helical" evidence="7">
    <location>
        <begin position="187"/>
        <end position="208"/>
    </location>
</feature>
<feature type="transmembrane region" description="Helical" evidence="7">
    <location>
        <begin position="229"/>
        <end position="248"/>
    </location>
</feature>
<reference evidence="9" key="1">
    <citation type="journal article" date="2020" name="Stud. Mycol.">
        <title>101 Dothideomycetes genomes: a test case for predicting lifestyles and emergence of pathogens.</title>
        <authorList>
            <person name="Haridas S."/>
            <person name="Albert R."/>
            <person name="Binder M."/>
            <person name="Bloem J."/>
            <person name="Labutti K."/>
            <person name="Salamov A."/>
            <person name="Andreopoulos B."/>
            <person name="Baker S."/>
            <person name="Barry K."/>
            <person name="Bills G."/>
            <person name="Bluhm B."/>
            <person name="Cannon C."/>
            <person name="Castanera R."/>
            <person name="Culley D."/>
            <person name="Daum C."/>
            <person name="Ezra D."/>
            <person name="Gonzalez J."/>
            <person name="Henrissat B."/>
            <person name="Kuo A."/>
            <person name="Liang C."/>
            <person name="Lipzen A."/>
            <person name="Lutzoni F."/>
            <person name="Magnuson J."/>
            <person name="Mondo S."/>
            <person name="Nolan M."/>
            <person name="Ohm R."/>
            <person name="Pangilinan J."/>
            <person name="Park H.-J."/>
            <person name="Ramirez L."/>
            <person name="Alfaro M."/>
            <person name="Sun H."/>
            <person name="Tritt A."/>
            <person name="Yoshinaga Y."/>
            <person name="Zwiers L.-H."/>
            <person name="Turgeon B."/>
            <person name="Goodwin S."/>
            <person name="Spatafora J."/>
            <person name="Crous P."/>
            <person name="Grigoriev I."/>
        </authorList>
    </citation>
    <scope>NUCLEOTIDE SEQUENCE</scope>
    <source>
        <strain evidence="9">CBS 122367</strain>
    </source>
</reference>
<feature type="transmembrane region" description="Helical" evidence="7">
    <location>
        <begin position="263"/>
        <end position="284"/>
    </location>
</feature>
<feature type="transmembrane region" description="Helical" evidence="7">
    <location>
        <begin position="104"/>
        <end position="131"/>
    </location>
</feature>
<dbReference type="GO" id="GO:0016020">
    <property type="term" value="C:membrane"/>
    <property type="evidence" value="ECO:0007669"/>
    <property type="project" value="UniProtKB-SubCell"/>
</dbReference>
<dbReference type="InterPro" id="IPR049326">
    <property type="entry name" value="Rhodopsin_dom_fungi"/>
</dbReference>
<evidence type="ECO:0000256" key="6">
    <source>
        <dbReference type="SAM" id="MobiDB-lite"/>
    </source>
</evidence>
<feature type="transmembrane region" description="Helical" evidence="7">
    <location>
        <begin position="30"/>
        <end position="52"/>
    </location>
</feature>
<keyword evidence="4 7" id="KW-0472">Membrane</keyword>
<comment type="subcellular location">
    <subcellularLocation>
        <location evidence="1">Membrane</location>
        <topology evidence="1">Multi-pass membrane protein</topology>
    </subcellularLocation>
</comment>
<dbReference type="OrthoDB" id="4682787at2759"/>
<feature type="domain" description="Rhodopsin" evidence="8">
    <location>
        <begin position="49"/>
        <end position="285"/>
    </location>
</feature>
<accession>A0A6G1IYF0</accession>
<evidence type="ECO:0000256" key="5">
    <source>
        <dbReference type="ARBA" id="ARBA00038359"/>
    </source>
</evidence>
<dbReference type="Proteomes" id="UP000799291">
    <property type="component" value="Unassembled WGS sequence"/>
</dbReference>
<dbReference type="EMBL" id="MU005585">
    <property type="protein sequence ID" value="KAF2682919.1"/>
    <property type="molecule type" value="Genomic_DNA"/>
</dbReference>